<gene>
    <name evidence="3" type="ORF">J3A84_12920</name>
</gene>
<dbReference type="PANTHER" id="PTHR30627:SF24">
    <property type="entry name" value="PENICILLIN-BINDING PROTEIN 4B"/>
    <property type="match status" value="1"/>
</dbReference>
<keyword evidence="4" id="KW-1185">Reference proteome</keyword>
<dbReference type="GO" id="GO:0071972">
    <property type="term" value="F:peptidoglycan L,D-transpeptidase activity"/>
    <property type="evidence" value="ECO:0007669"/>
    <property type="project" value="TreeGrafter"/>
</dbReference>
<evidence type="ECO:0000256" key="1">
    <source>
        <dbReference type="SAM" id="Phobius"/>
    </source>
</evidence>
<evidence type="ECO:0000313" key="4">
    <source>
        <dbReference type="Proteomes" id="UP000664218"/>
    </source>
</evidence>
<dbReference type="Proteomes" id="UP000664218">
    <property type="component" value="Unassembled WGS sequence"/>
</dbReference>
<dbReference type="GO" id="GO:0071555">
    <property type="term" value="P:cell wall organization"/>
    <property type="evidence" value="ECO:0007669"/>
    <property type="project" value="TreeGrafter"/>
</dbReference>
<dbReference type="InterPro" id="IPR001460">
    <property type="entry name" value="PCN-bd_Tpept"/>
</dbReference>
<keyword evidence="1" id="KW-0812">Transmembrane</keyword>
<name>A0A939KHV7_9CLOT</name>
<dbReference type="GO" id="GO:0008658">
    <property type="term" value="F:penicillin binding"/>
    <property type="evidence" value="ECO:0007669"/>
    <property type="project" value="InterPro"/>
</dbReference>
<keyword evidence="1" id="KW-1133">Transmembrane helix</keyword>
<feature type="domain" description="Penicillin-binding protein transpeptidase" evidence="2">
    <location>
        <begin position="174"/>
        <end position="492"/>
    </location>
</feature>
<protein>
    <submittedName>
        <fullName evidence="3">Penicillin-binding protein 2</fullName>
    </submittedName>
</protein>
<dbReference type="Pfam" id="PF00905">
    <property type="entry name" value="Transpeptidase"/>
    <property type="match status" value="1"/>
</dbReference>
<sequence>MREEVRKNALNKNIKIISGVILLLFVGIMGYMLYFQATMAEEIAAKPGNVRSAVERNRVLRGTIYDRNGTVLSYSQRQENDSQKRIYQGGAAFAQTLGYVTRGTVTSLESYMDKTLVTDEYEINITRENFFEVFRDPGSIINRTKLGNNVVTTLDGELQRKAYDLLGDELGASGSVVALNPKTGEILAMVNRPSYDPNRLEEIYAELNEKGYDEGVFVNRASRGTYAPGSTFKIITLLAALEEIEGVEERIFEDDGFLEVNAGNGIPNVNDNRYGNISLKKAFEVSSNVVFGGLAIELGGEKMKEVAERFGFNESLDVTGVNFVSGSYTAYGRSDDGLLALTGIGQGDVEGNPLQMAMVTAAIANDGMLMEPRLVNSILKYDGTTKERYEPVLYNTVADVDTAQTVKAYMKNNVDASKNDNMKVISSIRGGGKTGTAQDRFQTTSGDYIDVENSWFTGYAPFEDPEIAIAVIVLDGGSGSGKAAAIAGELMKWYTENR</sequence>
<dbReference type="PANTHER" id="PTHR30627">
    <property type="entry name" value="PEPTIDOGLYCAN D,D-TRANSPEPTIDASE"/>
    <property type="match status" value="1"/>
</dbReference>
<dbReference type="InterPro" id="IPR012338">
    <property type="entry name" value="Beta-lactam/transpept-like"/>
</dbReference>
<dbReference type="SUPFAM" id="SSF56601">
    <property type="entry name" value="beta-lactamase/transpeptidase-like"/>
    <property type="match status" value="1"/>
</dbReference>
<dbReference type="EMBL" id="JAFNJU010000010">
    <property type="protein sequence ID" value="MBO1265934.1"/>
    <property type="molecule type" value="Genomic_DNA"/>
</dbReference>
<comment type="caution">
    <text evidence="3">The sequence shown here is derived from an EMBL/GenBank/DDBJ whole genome shotgun (WGS) entry which is preliminary data.</text>
</comment>
<dbReference type="RefSeq" id="WP_207600451.1">
    <property type="nucleotide sequence ID" value="NZ_JAFNJU010000010.1"/>
</dbReference>
<reference evidence="3" key="1">
    <citation type="submission" date="2021-03" db="EMBL/GenBank/DDBJ databases">
        <title>Proteiniclasticum marinus sp. nov., isolated from tidal flat sediment.</title>
        <authorList>
            <person name="Namirimu T."/>
            <person name="Yang J.-A."/>
            <person name="Yang S.-H."/>
            <person name="Kim Y.-J."/>
            <person name="Kwon K.K."/>
        </authorList>
    </citation>
    <scope>NUCLEOTIDE SEQUENCE</scope>
    <source>
        <strain evidence="3">SCR006</strain>
    </source>
</reference>
<dbReference type="InterPro" id="IPR050515">
    <property type="entry name" value="Beta-lactam/transpept"/>
</dbReference>
<keyword evidence="1" id="KW-0472">Membrane</keyword>
<evidence type="ECO:0000313" key="3">
    <source>
        <dbReference type="EMBL" id="MBO1265934.1"/>
    </source>
</evidence>
<evidence type="ECO:0000259" key="2">
    <source>
        <dbReference type="Pfam" id="PF00905"/>
    </source>
</evidence>
<dbReference type="Gene3D" id="3.90.1310.10">
    <property type="entry name" value="Penicillin-binding protein 2a (Domain 2)"/>
    <property type="match status" value="1"/>
</dbReference>
<dbReference type="AlphaFoldDB" id="A0A939KHV7"/>
<feature type="transmembrane region" description="Helical" evidence="1">
    <location>
        <begin position="16"/>
        <end position="34"/>
    </location>
</feature>
<organism evidence="3 4">
    <name type="scientific">Proteiniclasticum aestuarii</name>
    <dbReference type="NCBI Taxonomy" id="2817862"/>
    <lineage>
        <taxon>Bacteria</taxon>
        <taxon>Bacillati</taxon>
        <taxon>Bacillota</taxon>
        <taxon>Clostridia</taxon>
        <taxon>Eubacteriales</taxon>
        <taxon>Clostridiaceae</taxon>
        <taxon>Proteiniclasticum</taxon>
    </lineage>
</organism>
<dbReference type="Gene3D" id="3.40.710.10">
    <property type="entry name" value="DD-peptidase/beta-lactamase superfamily"/>
    <property type="match status" value="1"/>
</dbReference>
<proteinExistence type="predicted"/>
<accession>A0A939KHV7</accession>
<dbReference type="GO" id="GO:0005886">
    <property type="term" value="C:plasma membrane"/>
    <property type="evidence" value="ECO:0007669"/>
    <property type="project" value="TreeGrafter"/>
</dbReference>